<accession>A0A1X7TFS7</accession>
<reference evidence="1" key="1">
    <citation type="submission" date="2017-05" db="UniProtKB">
        <authorList>
            <consortium name="EnsemblMetazoa"/>
        </authorList>
    </citation>
    <scope>IDENTIFICATION</scope>
</reference>
<sequence length="78" mass="8769">ILHLGVKEITIPTVDNTYYTDKCTELEKCIEMNSTLQEMKIIHFGLGKPEITSNIIITIISVIKGVTRNRTIASLTIH</sequence>
<dbReference type="EnsemblMetazoa" id="Aqu2.1.13514_001">
    <property type="protein sequence ID" value="Aqu2.1.13514_001"/>
    <property type="gene ID" value="Aqu2.1.13514"/>
</dbReference>
<organism evidence="1">
    <name type="scientific">Amphimedon queenslandica</name>
    <name type="common">Sponge</name>
    <dbReference type="NCBI Taxonomy" id="400682"/>
    <lineage>
        <taxon>Eukaryota</taxon>
        <taxon>Metazoa</taxon>
        <taxon>Porifera</taxon>
        <taxon>Demospongiae</taxon>
        <taxon>Heteroscleromorpha</taxon>
        <taxon>Haplosclerida</taxon>
        <taxon>Niphatidae</taxon>
        <taxon>Amphimedon</taxon>
    </lineage>
</organism>
<name>A0A1X7TFS7_AMPQE</name>
<protein>
    <submittedName>
        <fullName evidence="1">Uncharacterized protein</fullName>
    </submittedName>
</protein>
<dbReference type="InParanoid" id="A0A1X7TFS7"/>
<proteinExistence type="predicted"/>
<evidence type="ECO:0000313" key="1">
    <source>
        <dbReference type="EnsemblMetazoa" id="Aqu2.1.13514_001"/>
    </source>
</evidence>
<dbReference type="AlphaFoldDB" id="A0A1X7TFS7"/>